<dbReference type="InterPro" id="IPR009634">
    <property type="entry name" value="Put_exci"/>
</dbReference>
<dbReference type="Proteomes" id="UP001264519">
    <property type="component" value="Unassembled WGS sequence"/>
</dbReference>
<dbReference type="EMBL" id="JARWAK010000008">
    <property type="protein sequence ID" value="MDR5867249.1"/>
    <property type="molecule type" value="Genomic_DNA"/>
</dbReference>
<evidence type="ECO:0000313" key="2">
    <source>
        <dbReference type="Proteomes" id="UP001264519"/>
    </source>
</evidence>
<organism evidence="1 2">
    <name type="scientific">Halomonas koreensis</name>
    <dbReference type="NCBI Taxonomy" id="245385"/>
    <lineage>
        <taxon>Bacteria</taxon>
        <taxon>Pseudomonadati</taxon>
        <taxon>Pseudomonadota</taxon>
        <taxon>Gammaproteobacteria</taxon>
        <taxon>Oceanospirillales</taxon>
        <taxon>Halomonadaceae</taxon>
        <taxon>Halomonas</taxon>
    </lineage>
</organism>
<dbReference type="Gene3D" id="1.10.1660.60">
    <property type="entry name" value="Putative excisionased domain DUF1233"/>
    <property type="match status" value="1"/>
</dbReference>
<name>A0ABU1G2Y2_9GAMM</name>
<evidence type="ECO:0000313" key="1">
    <source>
        <dbReference type="EMBL" id="MDR5867249.1"/>
    </source>
</evidence>
<gene>
    <name evidence="1" type="primary">xisR</name>
    <name evidence="1" type="ORF">QC818_10650</name>
</gene>
<dbReference type="InterPro" id="IPR038146">
    <property type="entry name" value="933W_put_Xis_sf"/>
</dbReference>
<keyword evidence="2" id="KW-1185">Reference proteome</keyword>
<reference evidence="1 2" key="1">
    <citation type="submission" date="2023-04" db="EMBL/GenBank/DDBJ databases">
        <title>A long-awaited taxogenomic arrangement of the family Halomonadaceae.</title>
        <authorList>
            <person name="De La Haba R."/>
            <person name="Chuvochina M."/>
            <person name="Wittouck S."/>
            <person name="Arahal D.R."/>
            <person name="Sanchez-Porro C."/>
            <person name="Hugenholtz P."/>
            <person name="Ventosa A."/>
        </authorList>
    </citation>
    <scope>NUCLEOTIDE SEQUENCE [LARGE SCALE GENOMIC DNA]</scope>
    <source>
        <strain evidence="1 2">DSM 23530</strain>
    </source>
</reference>
<dbReference type="Pfam" id="PF06806">
    <property type="entry name" value="DUF1233"/>
    <property type="match status" value="1"/>
</dbReference>
<comment type="caution">
    <text evidence="1">The sequence shown here is derived from an EMBL/GenBank/DDBJ whole genome shotgun (WGS) entry which is preliminary data.</text>
</comment>
<dbReference type="RefSeq" id="WP_309652842.1">
    <property type="nucleotide sequence ID" value="NZ_JARWAK010000008.1"/>
</dbReference>
<sequence>MARNKWVLKKKVAELFGYSESAVDHKRKDGTWPEGRVWRKAPDGRIFYNVEEIDKWVESLPLRA</sequence>
<dbReference type="SUPFAM" id="SSF46955">
    <property type="entry name" value="Putative DNA-binding domain"/>
    <property type="match status" value="1"/>
</dbReference>
<proteinExistence type="predicted"/>
<protein>
    <submittedName>
        <fullName evidence="1">Excisionase family protein</fullName>
    </submittedName>
</protein>
<dbReference type="InterPro" id="IPR009061">
    <property type="entry name" value="DNA-bd_dom_put_sf"/>
</dbReference>
<accession>A0ABU1G2Y2</accession>